<dbReference type="InterPro" id="IPR029052">
    <property type="entry name" value="Metallo-depent_PP-like"/>
</dbReference>
<dbReference type="EMBL" id="BAAAMY010000005">
    <property type="protein sequence ID" value="GAA1920809.1"/>
    <property type="molecule type" value="Genomic_DNA"/>
</dbReference>
<sequence length="559" mass="61408">MTTPPRPSRRAVLAAGATGAAAVAVTGSPLPAQAADARAFAHGVASGDPRPHAVVLWTRVTPTAAATPGSGRGPRVEVGWEVATDPAFRRVVRRGRAVTGPWRDHTVKVDATGLAPARWYWYRFTWAGRRSRVGRTRTAPAADSTPGRLRWGVVSCANLQAGWFSAYRHLAARDDLDLVLHLGDYLYEYAPGEYGLGRDNVDVRAHRPAREIVSLADYRQRHAQYKTDPDLADLHARLPWVVTWDDHESANDAWRGGAENHQPAEGDWARRRARAHRAYDEWMPVRLSGSAALGDGTRLYRRLRFGRLAELSMLDLRTYRDQQVATPLVDGEVGDPGRSITGDAQLAWLRESLTQRRAQWKLVGNPVMISPVTFASLPGALLDPVADVTGLLPRDGAPYNVDQWDGYTADRREVLDTIADRGVRDTVFLTGDIHSAWACEVPFDTGSYPLPPGRASGAVEMVCTSVTSNNLKDITGTPPRTTSLAVEAAIRADNPHVKHLDFDSHGFSVLDVTPERTQMDWYVISDRADRRAGATWSTSWRTLAGTQQLRRAAAPVGPR</sequence>
<feature type="domain" description="PhoD-like phosphatase metallophosphatase" evidence="2">
    <location>
        <begin position="153"/>
        <end position="521"/>
    </location>
</feature>
<dbReference type="PANTHER" id="PTHR43606:SF2">
    <property type="entry name" value="ALKALINE PHOSPHATASE FAMILY PROTEIN (AFU_ORTHOLOGUE AFUA_5G03860)"/>
    <property type="match status" value="1"/>
</dbReference>
<protein>
    <submittedName>
        <fullName evidence="4">Alkaline phosphatase D family protein</fullName>
    </submittedName>
</protein>
<evidence type="ECO:0000313" key="5">
    <source>
        <dbReference type="Proteomes" id="UP001501612"/>
    </source>
</evidence>
<dbReference type="InterPro" id="IPR018946">
    <property type="entry name" value="PhoD-like_MPP"/>
</dbReference>
<gene>
    <name evidence="4" type="ORF">GCM10009737_22950</name>
</gene>
<dbReference type="Gene3D" id="3.60.21.70">
    <property type="entry name" value="PhoD-like phosphatase"/>
    <property type="match status" value="1"/>
</dbReference>
<accession>A0ABN2PG65</accession>
<keyword evidence="1" id="KW-0732">Signal</keyword>
<dbReference type="Pfam" id="PF16655">
    <property type="entry name" value="PhoD_N"/>
    <property type="match status" value="1"/>
</dbReference>
<name>A0ABN2PG65_9ACTN</name>
<comment type="caution">
    <text evidence="4">The sequence shown here is derived from an EMBL/GenBank/DDBJ whole genome shotgun (WGS) entry which is preliminary data.</text>
</comment>
<evidence type="ECO:0000259" key="3">
    <source>
        <dbReference type="Pfam" id="PF16655"/>
    </source>
</evidence>
<dbReference type="Proteomes" id="UP001501612">
    <property type="component" value="Unassembled WGS sequence"/>
</dbReference>
<keyword evidence="5" id="KW-1185">Reference proteome</keyword>
<evidence type="ECO:0000259" key="2">
    <source>
        <dbReference type="Pfam" id="PF09423"/>
    </source>
</evidence>
<evidence type="ECO:0000313" key="4">
    <source>
        <dbReference type="EMBL" id="GAA1920809.1"/>
    </source>
</evidence>
<reference evidence="4 5" key="1">
    <citation type="journal article" date="2019" name="Int. J. Syst. Evol. Microbiol.">
        <title>The Global Catalogue of Microorganisms (GCM) 10K type strain sequencing project: providing services to taxonomists for standard genome sequencing and annotation.</title>
        <authorList>
            <consortium name="The Broad Institute Genomics Platform"/>
            <consortium name="The Broad Institute Genome Sequencing Center for Infectious Disease"/>
            <person name="Wu L."/>
            <person name="Ma J."/>
        </authorList>
    </citation>
    <scope>NUCLEOTIDE SEQUENCE [LARGE SCALE GENOMIC DNA]</scope>
    <source>
        <strain evidence="4 5">JCM 14046</strain>
    </source>
</reference>
<dbReference type="SUPFAM" id="SSF56300">
    <property type="entry name" value="Metallo-dependent phosphatases"/>
    <property type="match status" value="1"/>
</dbReference>
<dbReference type="PANTHER" id="PTHR43606">
    <property type="entry name" value="PHOSPHATASE, PUTATIVE (AFU_ORTHOLOGUE AFUA_6G08710)-RELATED"/>
    <property type="match status" value="1"/>
</dbReference>
<dbReference type="RefSeq" id="WP_344007277.1">
    <property type="nucleotide sequence ID" value="NZ_BAAAMY010000005.1"/>
</dbReference>
<dbReference type="Gene3D" id="2.60.40.380">
    <property type="entry name" value="Purple acid phosphatase-like, N-terminal"/>
    <property type="match status" value="1"/>
</dbReference>
<dbReference type="CDD" id="cd07389">
    <property type="entry name" value="MPP_PhoD"/>
    <property type="match status" value="1"/>
</dbReference>
<dbReference type="PROSITE" id="PS51318">
    <property type="entry name" value="TAT"/>
    <property type="match status" value="1"/>
</dbReference>
<dbReference type="InterPro" id="IPR032093">
    <property type="entry name" value="PhoD_N"/>
</dbReference>
<dbReference type="Pfam" id="PF09423">
    <property type="entry name" value="PhoD"/>
    <property type="match status" value="1"/>
</dbReference>
<feature type="chain" id="PRO_5046451140" evidence="1">
    <location>
        <begin position="35"/>
        <end position="559"/>
    </location>
</feature>
<feature type="domain" description="Phospholipase D N-terminal" evidence="3">
    <location>
        <begin position="42"/>
        <end position="138"/>
    </location>
</feature>
<organism evidence="4 5">
    <name type="scientific">Nocardioides lentus</name>
    <dbReference type="NCBI Taxonomy" id="338077"/>
    <lineage>
        <taxon>Bacteria</taxon>
        <taxon>Bacillati</taxon>
        <taxon>Actinomycetota</taxon>
        <taxon>Actinomycetes</taxon>
        <taxon>Propionibacteriales</taxon>
        <taxon>Nocardioidaceae</taxon>
        <taxon>Nocardioides</taxon>
    </lineage>
</organism>
<proteinExistence type="predicted"/>
<dbReference type="InterPro" id="IPR038607">
    <property type="entry name" value="PhoD-like_sf"/>
</dbReference>
<dbReference type="InterPro" id="IPR052900">
    <property type="entry name" value="Phospholipid_Metab_Enz"/>
</dbReference>
<dbReference type="InterPro" id="IPR006311">
    <property type="entry name" value="TAT_signal"/>
</dbReference>
<feature type="signal peptide" evidence="1">
    <location>
        <begin position="1"/>
        <end position="34"/>
    </location>
</feature>
<evidence type="ECO:0000256" key="1">
    <source>
        <dbReference type="SAM" id="SignalP"/>
    </source>
</evidence>